<dbReference type="HOGENOM" id="CLU_178335_0_0_9"/>
<reference evidence="3" key="2">
    <citation type="submission" date="2014-06" db="EMBL/GenBank/DDBJ databases">
        <title>Draft genome sequence of Clostridium ramosum(DSM 1402).</title>
        <authorList>
            <person name="Sudarsanam P."/>
            <person name="Ley R."/>
            <person name="Guruge J."/>
            <person name="Turnbaugh P.J."/>
            <person name="Mahowald M."/>
            <person name="Liep D."/>
            <person name="Gordon J."/>
        </authorList>
    </citation>
    <scope>NUCLEOTIDE SEQUENCE</scope>
    <source>
        <strain evidence="3">DSM 1402</strain>
    </source>
</reference>
<accession>B0N0M4</accession>
<dbReference type="InterPro" id="IPR011010">
    <property type="entry name" value="DNA_brk_join_enz"/>
</dbReference>
<keyword evidence="1" id="KW-0238">DNA-binding</keyword>
<protein>
    <recommendedName>
        <fullName evidence="2">Integrase SAM-like N-terminal domain-containing protein</fullName>
    </recommendedName>
</protein>
<dbReference type="RefSeq" id="WP_003534592.1">
    <property type="nucleotide sequence ID" value="NZ_CP036346.1"/>
</dbReference>
<dbReference type="GO" id="GO:0015074">
    <property type="term" value="P:DNA integration"/>
    <property type="evidence" value="ECO:0007669"/>
    <property type="project" value="InterPro"/>
</dbReference>
<dbReference type="Gene3D" id="1.10.150.130">
    <property type="match status" value="1"/>
</dbReference>
<gene>
    <name evidence="3" type="ORF">CLORAM_00144</name>
</gene>
<keyword evidence="4" id="KW-1185">Reference proteome</keyword>
<dbReference type="Pfam" id="PF14659">
    <property type="entry name" value="Phage_int_SAM_3"/>
    <property type="match status" value="1"/>
</dbReference>
<evidence type="ECO:0000313" key="3">
    <source>
        <dbReference type="EMBL" id="EDS20052.1"/>
    </source>
</evidence>
<comment type="caution">
    <text evidence="3">The sequence shown here is derived from an EMBL/GenBank/DDBJ whole genome shotgun (WGS) entry which is preliminary data.</text>
</comment>
<dbReference type="InterPro" id="IPR010998">
    <property type="entry name" value="Integrase_recombinase_N"/>
</dbReference>
<dbReference type="AlphaFoldDB" id="B0N0M4"/>
<reference evidence="3" key="1">
    <citation type="submission" date="2007-11" db="EMBL/GenBank/DDBJ databases">
        <authorList>
            <person name="Fulton L."/>
            <person name="Clifton S."/>
            <person name="Fulton B."/>
            <person name="Xu J."/>
            <person name="Minx P."/>
            <person name="Pepin K.H."/>
            <person name="Johnson M."/>
            <person name="Thiruvilangam P."/>
            <person name="Bhonagiri V."/>
            <person name="Nash W.E."/>
            <person name="Mardis E.R."/>
            <person name="Wilson R.K."/>
        </authorList>
    </citation>
    <scope>NUCLEOTIDE SEQUENCE [LARGE SCALE GENOMIC DNA]</scope>
    <source>
        <strain evidence="3">DSM 1402</strain>
    </source>
</reference>
<evidence type="ECO:0000256" key="1">
    <source>
        <dbReference type="ARBA" id="ARBA00023125"/>
    </source>
</evidence>
<name>B0N0M4_9FIRM</name>
<dbReference type="GO" id="GO:0003677">
    <property type="term" value="F:DNA binding"/>
    <property type="evidence" value="ECO:0007669"/>
    <property type="project" value="UniProtKB-KW"/>
</dbReference>
<dbReference type="InterPro" id="IPR004107">
    <property type="entry name" value="Integrase_SAM-like_N"/>
</dbReference>
<proteinExistence type="predicted"/>
<evidence type="ECO:0000313" key="4">
    <source>
        <dbReference type="Proteomes" id="UP000005798"/>
    </source>
</evidence>
<evidence type="ECO:0000259" key="2">
    <source>
        <dbReference type="Pfam" id="PF14659"/>
    </source>
</evidence>
<dbReference type="SUPFAM" id="SSF56349">
    <property type="entry name" value="DNA breaking-rejoining enzymes"/>
    <property type="match status" value="1"/>
</dbReference>
<organism evidence="3 4">
    <name type="scientific">Thomasclavelia ramosa DSM 1402</name>
    <dbReference type="NCBI Taxonomy" id="445974"/>
    <lineage>
        <taxon>Bacteria</taxon>
        <taxon>Bacillati</taxon>
        <taxon>Bacillota</taxon>
        <taxon>Erysipelotrichia</taxon>
        <taxon>Erysipelotrichales</taxon>
        <taxon>Coprobacillaceae</taxon>
        <taxon>Thomasclavelia</taxon>
    </lineage>
</organism>
<dbReference type="Proteomes" id="UP000005798">
    <property type="component" value="Unassembled WGS sequence"/>
</dbReference>
<feature type="domain" description="Integrase SAM-like N-terminal" evidence="2">
    <location>
        <begin position="2"/>
        <end position="58"/>
    </location>
</feature>
<sequence>MTLNELFDIYIEDVDMINQVTTTDSIKYRYKSHLKPVFGNIELEAIDPKSIKKFQKDMVEGVYGSRSGDVFSVSYINLIVELLKRLIKYSVLMNCFTPTVEQS</sequence>
<dbReference type="EMBL" id="ABFX02000002">
    <property type="protein sequence ID" value="EDS20052.1"/>
    <property type="molecule type" value="Genomic_DNA"/>
</dbReference>